<feature type="region of interest" description="C-terminal hotdog fold" evidence="6">
    <location>
        <begin position="1453"/>
        <end position="1601"/>
    </location>
</feature>
<dbReference type="Pfam" id="PF16073">
    <property type="entry name" value="SAT"/>
    <property type="match status" value="1"/>
</dbReference>
<evidence type="ECO:0000256" key="6">
    <source>
        <dbReference type="PROSITE-ProRule" id="PRU01363"/>
    </source>
</evidence>
<dbReference type="CDD" id="cd00833">
    <property type="entry name" value="PKS"/>
    <property type="match status" value="1"/>
</dbReference>
<dbReference type="InterPro" id="IPR020841">
    <property type="entry name" value="PKS_Beta-ketoAc_synthase_dom"/>
</dbReference>
<organism evidence="11 12">
    <name type="scientific">Ramalina farinacea</name>
    <dbReference type="NCBI Taxonomy" id="258253"/>
    <lineage>
        <taxon>Eukaryota</taxon>
        <taxon>Fungi</taxon>
        <taxon>Dikarya</taxon>
        <taxon>Ascomycota</taxon>
        <taxon>Pezizomycotina</taxon>
        <taxon>Lecanoromycetes</taxon>
        <taxon>OSLEUM clade</taxon>
        <taxon>Lecanoromycetidae</taxon>
        <taxon>Lecanorales</taxon>
        <taxon>Lecanorineae</taxon>
        <taxon>Ramalinaceae</taxon>
        <taxon>Ramalina</taxon>
    </lineage>
</organism>
<dbReference type="SUPFAM" id="SSF52151">
    <property type="entry name" value="FabD/lysophospholipase-like"/>
    <property type="match status" value="1"/>
</dbReference>
<evidence type="ECO:0000259" key="9">
    <source>
        <dbReference type="PROSITE" id="PS52004"/>
    </source>
</evidence>
<keyword evidence="5" id="KW-0012">Acyltransferase</keyword>
<keyword evidence="3" id="KW-0808">Transferase</keyword>
<feature type="domain" description="Ketosynthase family 3 (KS3)" evidence="9">
    <location>
        <begin position="388"/>
        <end position="804"/>
    </location>
</feature>
<dbReference type="EMBL" id="JAPUFD010000001">
    <property type="protein sequence ID" value="MDI1485586.1"/>
    <property type="molecule type" value="Genomic_DNA"/>
</dbReference>
<evidence type="ECO:0000313" key="12">
    <source>
        <dbReference type="Proteomes" id="UP001161017"/>
    </source>
</evidence>
<dbReference type="InterPro" id="IPR032088">
    <property type="entry name" value="SAT"/>
</dbReference>
<dbReference type="PROSITE" id="PS52019">
    <property type="entry name" value="PKS_MFAS_DH"/>
    <property type="match status" value="1"/>
</dbReference>
<dbReference type="SUPFAM" id="SSF55048">
    <property type="entry name" value="Probable ACP-binding domain of malonyl-CoA ACP transacylase"/>
    <property type="match status" value="1"/>
</dbReference>
<dbReference type="InterPro" id="IPR001227">
    <property type="entry name" value="Ac_transferase_dom_sf"/>
</dbReference>
<dbReference type="PANTHER" id="PTHR45681">
    <property type="entry name" value="POLYKETIDE SYNTHASE 44-RELATED"/>
    <property type="match status" value="1"/>
</dbReference>
<dbReference type="Pfam" id="PF18558">
    <property type="entry name" value="HTH_51"/>
    <property type="match status" value="1"/>
</dbReference>
<dbReference type="InterPro" id="IPR014030">
    <property type="entry name" value="Ketoacyl_synth_N"/>
</dbReference>
<keyword evidence="2" id="KW-0597">Phosphoprotein</keyword>
<keyword evidence="12" id="KW-1185">Reference proteome</keyword>
<protein>
    <submittedName>
        <fullName evidence="11">Type I Iterative PKS</fullName>
    </submittedName>
</protein>
<reference evidence="11" key="1">
    <citation type="journal article" date="2023" name="Genome Biol. Evol.">
        <title>First Whole Genome Sequence and Flow Cytometry Genome Size Data for the Lichen-Forming Fungus Ramalina farinacea (Ascomycota).</title>
        <authorList>
            <person name="Llewellyn T."/>
            <person name="Mian S."/>
            <person name="Hill R."/>
            <person name="Leitch I.J."/>
            <person name="Gaya E."/>
        </authorList>
    </citation>
    <scope>NUCLEOTIDE SEQUENCE</scope>
    <source>
        <strain evidence="11">LIQ254RAFAR</strain>
    </source>
</reference>
<dbReference type="PROSITE" id="PS00012">
    <property type="entry name" value="PHOSPHOPANTETHEINE"/>
    <property type="match status" value="1"/>
</dbReference>
<dbReference type="PROSITE" id="PS50075">
    <property type="entry name" value="CARRIER"/>
    <property type="match status" value="2"/>
</dbReference>
<dbReference type="InterPro" id="IPR036291">
    <property type="entry name" value="NAD(P)-bd_dom_sf"/>
</dbReference>
<dbReference type="InterPro" id="IPR016035">
    <property type="entry name" value="Acyl_Trfase/lysoPLipase"/>
</dbReference>
<dbReference type="SMART" id="SM00823">
    <property type="entry name" value="PKS_PP"/>
    <property type="match status" value="2"/>
</dbReference>
<evidence type="ECO:0000256" key="4">
    <source>
        <dbReference type="ARBA" id="ARBA00023268"/>
    </source>
</evidence>
<dbReference type="SUPFAM" id="SSF53335">
    <property type="entry name" value="S-adenosyl-L-methionine-dependent methyltransferases"/>
    <property type="match status" value="1"/>
</dbReference>
<dbReference type="PROSITE" id="PS52004">
    <property type="entry name" value="KS3_2"/>
    <property type="match status" value="1"/>
</dbReference>
<dbReference type="InterPro" id="IPR029063">
    <property type="entry name" value="SAM-dependent_MTases_sf"/>
</dbReference>
<dbReference type="Pfam" id="PF02801">
    <property type="entry name" value="Ketoacyl-synt_C"/>
    <property type="match status" value="1"/>
</dbReference>
<feature type="domain" description="Carrier" evidence="8">
    <location>
        <begin position="1660"/>
        <end position="1734"/>
    </location>
</feature>
<name>A0AA43QFG4_9LECA</name>
<feature type="active site" description="Proton donor; for dehydratase activity" evidence="6">
    <location>
        <position position="1509"/>
    </location>
</feature>
<dbReference type="Gene3D" id="3.40.50.150">
    <property type="entry name" value="Vaccinia Virus protein VP39"/>
    <property type="match status" value="1"/>
</dbReference>
<dbReference type="Gene3D" id="3.40.366.10">
    <property type="entry name" value="Malonyl-Coenzyme A Acyl Carrier Protein, domain 2"/>
    <property type="match status" value="2"/>
</dbReference>
<evidence type="ECO:0000256" key="1">
    <source>
        <dbReference type="ARBA" id="ARBA00022450"/>
    </source>
</evidence>
<dbReference type="Pfam" id="PF08242">
    <property type="entry name" value="Methyltransf_12"/>
    <property type="match status" value="1"/>
</dbReference>
<dbReference type="Gene3D" id="3.10.129.110">
    <property type="entry name" value="Polyketide synthase dehydratase"/>
    <property type="match status" value="1"/>
</dbReference>
<dbReference type="InterPro" id="IPR036736">
    <property type="entry name" value="ACP-like_sf"/>
</dbReference>
<feature type="domain" description="Carrier" evidence="8">
    <location>
        <begin position="1773"/>
        <end position="1850"/>
    </location>
</feature>
<feature type="compositionally biased region" description="Acidic residues" evidence="7">
    <location>
        <begin position="1742"/>
        <end position="1757"/>
    </location>
</feature>
<feature type="domain" description="PKS/mFAS DH" evidence="10">
    <location>
        <begin position="1291"/>
        <end position="1601"/>
    </location>
</feature>
<dbReference type="SUPFAM" id="SSF47336">
    <property type="entry name" value="ACP-like"/>
    <property type="match status" value="2"/>
</dbReference>
<evidence type="ECO:0000256" key="5">
    <source>
        <dbReference type="ARBA" id="ARBA00023315"/>
    </source>
</evidence>
<dbReference type="Pfam" id="PF00698">
    <property type="entry name" value="Acyl_transf_1"/>
    <property type="match status" value="1"/>
</dbReference>
<evidence type="ECO:0000259" key="10">
    <source>
        <dbReference type="PROSITE" id="PS52019"/>
    </source>
</evidence>
<dbReference type="InterPro" id="IPR042104">
    <property type="entry name" value="PKS_dehydratase_sf"/>
</dbReference>
<keyword evidence="4" id="KW-0511">Multifunctional enzyme</keyword>
<evidence type="ECO:0000256" key="3">
    <source>
        <dbReference type="ARBA" id="ARBA00022679"/>
    </source>
</evidence>
<feature type="region of interest" description="Disordered" evidence="7">
    <location>
        <begin position="1845"/>
        <end position="1873"/>
    </location>
</feature>
<dbReference type="InterPro" id="IPR016039">
    <property type="entry name" value="Thiolase-like"/>
</dbReference>
<dbReference type="Gene3D" id="1.10.1200.10">
    <property type="entry name" value="ACP-like"/>
    <property type="match status" value="2"/>
</dbReference>
<dbReference type="InterPro" id="IPR014031">
    <property type="entry name" value="Ketoacyl_synth_C"/>
</dbReference>
<dbReference type="InterPro" id="IPR049900">
    <property type="entry name" value="PKS_mFAS_DH"/>
</dbReference>
<sequence>MARGNLQFPAGNTVLLFGPQALSFDEDAFHQIRASVRSSEKHAWILEIIAELPKWLSEIASACPHLQIGTEAELLNDLISWFDTGKTTQDARLLPNIILNPLVVIGQLLDYSQYLQLMTTESNKDDNVFTSSRHGGETLGFCTGFLSALAVSSSLGQQQLQEYGAVAIRLGMLIGLVVDSLDRRSEVGISASLATVWHSPESGEQLLKTLDGFPKAYVSVRYDENRATVTTSAKSAPELQRQLRNAGIIATEVTLRGRFHYREGHKDNVASLLKFCDSHSEFQFPDASELIVPTRSNAGGDYLFEGPLHHTALRSILLEQPEWYKTFTAVRGSVLQDQDSRVISFGPERCVPPSLMRTIGPQIVHLADVKQAADDEEAPKANARSPADNDIAVVGMSIKVAGANNVEEFWQLLCNGQSQHKEVPEDRFDFDTVYRDNDKKRKWYGNFMDDHDKFDHKFFKKSPREIASTDPQQRHILQAAYQAVEQSGYFVNPQPDKRVGCYVGVCAVDYENNIACHAPNAFSATGNLKGFIAGKVSHYFGWTGPGLTIDTACSSSAVAVHQACKAILTGECEAALAGGTHVMTSPLCFQNLAGASFLSLTGQCKPFDAHADGYCRGEGVAAVFLKKMSAAIADGDQILGTIASTAVQQNQNCTPIFVPNSPSLSDLFRDVTQKAQLQTPQITVVEAHGTGTAVGDPVEYESVRRVLGGESRRTPVMLSSVKGLVGHLECTSGLISLIKVLLMIRKGAVPPQASFQTISPAIHASPTDNIIIPQSLQPWDVDFRAALINNYGASGSNASMVVIEAPRISPPSIAAVSAEDCKQLFWLTGLDDKSLHAYAITFRQFLEHNLDLSLADLAFNVSRQSNRTLDRGLLLSCRSTTELGQKLDAFNRGESAVQAMSVPVPRPVIFCFGGQTSTFVGLDRQLFEGIAVLRKHLNECNSICISLGLSDIFPGIFQRTPLGDPLRLQTMLFALQYSCAKSWLDCGVRPVAVVGHSFGELTALCISGVLSLRDALKMISVRAQIIKEAWGAEKGAMMAVEADLEDVKTLLAESNRTCAGSVPAVIGCYNGPRSFTLSGSSKAIDAASETALKTTSVSPIKMKKLNVTNAFHSTLVDHLMGSLESQSYDLTFKSPNIPIERATEHDSEDDFTPRFVAEHMRNPVYFNHAVQRLFKRYPSSTWLEVGSNSTVTAMASRALASPKDSIFQSVNITSDNALDSLTETTLNLFKAGLRVSFWGHHHSQTDSYASLLLPPYQFDKARHWMELKKPPKPTAAEPVATVKHQEDEKLPEGLLTFVGYQDSQGQRARFRVNTMIQKYEELIVGHVVASTAPICPATVQIDLAVEAVRSLRSDPTSSTLEPQIHSVENQSPICPDSARLVWIDLEPIHGNSENWQFSVTSTHSQKHGTTTTHTVGKIMFHSVDDLQFQLEFARYGRLVGHQRCKDLLNSQSADDIIQGRNIYKTFAEVVDYGEQYRGLQKLVGKGKESAGHVVKKYENESWLDAHLSDCFCQVGGIWVNCMTDRNPSDIYIANGIEQWIRSPKLRQGDNRPDAWNVFAYHHQPSEKSYLSDIFIFNATSGELMEVILGINYVQVSKLSMSKMLSRLTAGGAQSSLAAATISKPAMMEPSVQVPLKASIKPAKALKASKPKKAKDQSNKADILGRVKAILAELSGLEIAEIKDDSDLANIGIDSLMGMEMAREIESALHCSLPEEELVQVTDLPGLLRCVSSAVGSTGETSSQEDGEESQDSDEEDPPSNSLSVFTPSPSNTSISSMGVPDLLEYLAEFLGLDRSEMTTGAVLRDFGVDSLLSTELRASMSEKFNLEFSDDLVIEEMTVEALDSKLNGSSNGTSGAETMATHSRNKPVSAPKVVQRMEEKQLAPKSGELELHGPTVLEAFNETKALTDQFIADYGCADYVESVLPKQTRMCISLTVETLEQLGCHLRSIPTGQRMERVKHLPQHGKLVDYLYGMLEKEAHLISIHGDVMTRTSTPVPTSSSGEDLNLLLRSCPDHAGANKLTHYAGSNLAKVLTGETDGIKLIFGSNEGRELVSSLYGDWPLNKLYYKQMEDFLKRLTSKLPMHEGRPLKLLEMGAGTGGTTKWLIPLLGSLNVPVEYTFTDLAPSFVAAARKQFKKYSFLKFRTHDIEKAPADDLINSQHIVIASNAVHATHSLPSSTSHIRKMLRPDGLLMMLEMTGTLYWVDIVFGLFEGWWLFDDGRTHAVTSESGWETALQSVGYGHVDWTDGSRAENKVERFFIAMASGSRYERLSLPSKPAGSASTDRAVRQAAVDAYVCKKVRDFPLPGITSKQCGTSSPSRNCVLVTGGTGSLGSHLIAHLASQSNVQSIICLNRRSNQDPLLRQQQALLSKGISLHSEGFAKLQVLESDTAKPMLGLSQTTYEKLLMNVTHIIHNAWLMSAKRPLKGFEAQFQIMRNMIDLATEISYKRPRKDKVSFQFISSIATVGHYPLWSGNANVPEDRVTIDSVLDNGYGDAKYVCELMLDETLHKHFAQNIRTMAVRIGQIAGSKSTGYWNPMEHLSFLWKSSQTLKALPDFDGVLSWTPVDDVAGTLCDLVLAENRPHPIYHIDNPVRQPWREMIPVLADALDIPRTNAIPFQEWVQRVRDFPALVESDNPAARLIDFLDENFLRMSCGGLLLETTKAREHSRTMREVTPVSEEVARKFVRAWKEIRFLT</sequence>
<dbReference type="GO" id="GO:0016746">
    <property type="term" value="F:acyltransferase activity"/>
    <property type="evidence" value="ECO:0007669"/>
    <property type="project" value="UniProtKB-KW"/>
</dbReference>
<evidence type="ECO:0000256" key="7">
    <source>
        <dbReference type="SAM" id="MobiDB-lite"/>
    </source>
</evidence>
<feature type="region of interest" description="Disordered" evidence="7">
    <location>
        <begin position="1734"/>
        <end position="1777"/>
    </location>
</feature>
<dbReference type="InterPro" id="IPR013217">
    <property type="entry name" value="Methyltransf_12"/>
</dbReference>
<dbReference type="SUPFAM" id="SSF51735">
    <property type="entry name" value="NAD(P)-binding Rossmann-fold domains"/>
    <property type="match status" value="1"/>
</dbReference>
<evidence type="ECO:0000256" key="2">
    <source>
        <dbReference type="ARBA" id="ARBA00022553"/>
    </source>
</evidence>
<dbReference type="GO" id="GO:0031177">
    <property type="term" value="F:phosphopantetheine binding"/>
    <property type="evidence" value="ECO:0007669"/>
    <property type="project" value="InterPro"/>
</dbReference>
<dbReference type="Gene3D" id="3.40.47.10">
    <property type="match status" value="1"/>
</dbReference>
<feature type="compositionally biased region" description="Polar residues" evidence="7">
    <location>
        <begin position="1760"/>
        <end position="1776"/>
    </location>
</feature>
<dbReference type="InterPro" id="IPR014043">
    <property type="entry name" value="Acyl_transferase_dom"/>
</dbReference>
<dbReference type="InterPro" id="IPR009081">
    <property type="entry name" value="PP-bd_ACP"/>
</dbReference>
<dbReference type="Pfam" id="PF07993">
    <property type="entry name" value="NAD_binding_4"/>
    <property type="match status" value="1"/>
</dbReference>
<dbReference type="Pfam" id="PF00550">
    <property type="entry name" value="PP-binding"/>
    <property type="match status" value="2"/>
</dbReference>
<feature type="region of interest" description="N-terminal hotdog fold" evidence="6">
    <location>
        <begin position="1291"/>
        <end position="1425"/>
    </location>
</feature>
<dbReference type="Gene3D" id="3.30.70.3290">
    <property type="match status" value="1"/>
</dbReference>
<proteinExistence type="predicted"/>
<feature type="compositionally biased region" description="Polar residues" evidence="7">
    <location>
        <begin position="1846"/>
        <end position="1862"/>
    </location>
</feature>
<dbReference type="PANTHER" id="PTHR45681:SF6">
    <property type="entry name" value="POLYKETIDE SYNTHASE 37"/>
    <property type="match status" value="1"/>
</dbReference>
<dbReference type="GO" id="GO:0044550">
    <property type="term" value="P:secondary metabolite biosynthetic process"/>
    <property type="evidence" value="ECO:0007669"/>
    <property type="project" value="UniProtKB-ARBA"/>
</dbReference>
<evidence type="ECO:0000259" key="8">
    <source>
        <dbReference type="PROSITE" id="PS50075"/>
    </source>
</evidence>
<dbReference type="SMART" id="SM00827">
    <property type="entry name" value="PKS_AT"/>
    <property type="match status" value="1"/>
</dbReference>
<dbReference type="InterPro" id="IPR016036">
    <property type="entry name" value="Malonyl_transacylase_ACP-bd"/>
</dbReference>
<comment type="caution">
    <text evidence="11">The sequence shown here is derived from an EMBL/GenBank/DDBJ whole genome shotgun (WGS) entry which is preliminary data.</text>
</comment>
<dbReference type="Gene3D" id="3.40.50.720">
    <property type="entry name" value="NAD(P)-binding Rossmann-like Domain"/>
    <property type="match status" value="1"/>
</dbReference>
<dbReference type="InterPro" id="IPR006162">
    <property type="entry name" value="Ppantetheine_attach_site"/>
</dbReference>
<dbReference type="InterPro" id="IPR050444">
    <property type="entry name" value="Polyketide_Synthase"/>
</dbReference>
<dbReference type="InterPro" id="IPR020806">
    <property type="entry name" value="PKS_PP-bd"/>
</dbReference>
<dbReference type="Pfam" id="PF00109">
    <property type="entry name" value="ketoacyl-synt"/>
    <property type="match status" value="1"/>
</dbReference>
<dbReference type="InterPro" id="IPR013120">
    <property type="entry name" value="FAR_NAD-bd"/>
</dbReference>
<dbReference type="CDD" id="cd02440">
    <property type="entry name" value="AdoMet_MTases"/>
    <property type="match status" value="1"/>
</dbReference>
<gene>
    <name evidence="11" type="ORF">OHK93_000724</name>
</gene>
<feature type="active site" description="Proton acceptor; for dehydratase activity" evidence="6">
    <location>
        <position position="1326"/>
    </location>
</feature>
<dbReference type="SMART" id="SM00825">
    <property type="entry name" value="PKS_KS"/>
    <property type="match status" value="1"/>
</dbReference>
<dbReference type="InterPro" id="IPR041068">
    <property type="entry name" value="HTH_51"/>
</dbReference>
<evidence type="ECO:0000313" key="11">
    <source>
        <dbReference type="EMBL" id="MDI1485586.1"/>
    </source>
</evidence>
<keyword evidence="1" id="KW-0596">Phosphopantetheine</keyword>
<accession>A0AA43QFG4</accession>
<dbReference type="SUPFAM" id="SSF53901">
    <property type="entry name" value="Thiolase-like"/>
    <property type="match status" value="1"/>
</dbReference>
<dbReference type="Proteomes" id="UP001161017">
    <property type="component" value="Unassembled WGS sequence"/>
</dbReference>